<accession>A0A833YQ27</accession>
<reference evidence="1 2" key="1">
    <citation type="journal article" date="2020" name="Nature">
        <title>Six reference-quality genomes reveal evolution of bat adaptations.</title>
        <authorList>
            <person name="Jebb D."/>
            <person name="Huang Z."/>
            <person name="Pippel M."/>
            <person name="Hughes G.M."/>
            <person name="Lavrichenko K."/>
            <person name="Devanna P."/>
            <person name="Winkler S."/>
            <person name="Jermiin L.S."/>
            <person name="Skirmuntt E.C."/>
            <person name="Katzourakis A."/>
            <person name="Burkitt-Gray L."/>
            <person name="Ray D.A."/>
            <person name="Sullivan K.A.M."/>
            <person name="Roscito J.G."/>
            <person name="Kirilenko B.M."/>
            <person name="Davalos L.M."/>
            <person name="Corthals A.P."/>
            <person name="Power M.L."/>
            <person name="Jones G."/>
            <person name="Ransome R.D."/>
            <person name="Dechmann D.K.N."/>
            <person name="Locatelli A.G."/>
            <person name="Puechmaille S.J."/>
            <person name="Fedrigo O."/>
            <person name="Jarvis E.D."/>
            <person name="Hiller M."/>
            <person name="Vernes S.C."/>
            <person name="Myers E.W."/>
            <person name="Teeling E.C."/>
        </authorList>
    </citation>
    <scope>NUCLEOTIDE SEQUENCE [LARGE SCALE GENOMIC DNA]</scope>
    <source>
        <strain evidence="1">Bat1K_MPI-CBG_1</strain>
    </source>
</reference>
<comment type="caution">
    <text evidence="1">The sequence shown here is derived from an EMBL/GenBank/DDBJ whole genome shotgun (WGS) entry which is preliminary data.</text>
</comment>
<dbReference type="EMBL" id="JABVXQ010000014">
    <property type="protein sequence ID" value="KAF6078377.1"/>
    <property type="molecule type" value="Genomic_DNA"/>
</dbReference>
<evidence type="ECO:0000313" key="1">
    <source>
        <dbReference type="EMBL" id="KAF6078377.1"/>
    </source>
</evidence>
<name>A0A833YQ27_9CHIR</name>
<protein>
    <submittedName>
        <fullName evidence="1">Uncharacterized protein</fullName>
    </submittedName>
</protein>
<gene>
    <name evidence="1" type="ORF">HJG60_009221</name>
</gene>
<proteinExistence type="predicted"/>
<dbReference type="AlphaFoldDB" id="A0A833YQ27"/>
<dbReference type="Proteomes" id="UP000664940">
    <property type="component" value="Unassembled WGS sequence"/>
</dbReference>
<sequence length="168" mass="17722">MDLVSKRLGVRASLGVSGARNTLSAARARLEHPTDGSSASAPLRDKGLGLAFQVSEQKAAACLSYQPHHLQTGDPAQRGEVIYPGDLQRMPPHAPPVPASKLGPVGVSTGMFFVLTGPCFDRERTPYQLPNLTDSLGTSSNAIFSRKLPLGLQHPVTLLPVPQPSVGP</sequence>
<organism evidence="1 2">
    <name type="scientific">Phyllostomus discolor</name>
    <name type="common">pale spear-nosed bat</name>
    <dbReference type="NCBI Taxonomy" id="89673"/>
    <lineage>
        <taxon>Eukaryota</taxon>
        <taxon>Metazoa</taxon>
        <taxon>Chordata</taxon>
        <taxon>Craniata</taxon>
        <taxon>Vertebrata</taxon>
        <taxon>Euteleostomi</taxon>
        <taxon>Mammalia</taxon>
        <taxon>Eutheria</taxon>
        <taxon>Laurasiatheria</taxon>
        <taxon>Chiroptera</taxon>
        <taxon>Yangochiroptera</taxon>
        <taxon>Phyllostomidae</taxon>
        <taxon>Phyllostominae</taxon>
        <taxon>Phyllostomus</taxon>
    </lineage>
</organism>
<evidence type="ECO:0000313" key="2">
    <source>
        <dbReference type="Proteomes" id="UP000664940"/>
    </source>
</evidence>